<comment type="similarity">
    <text evidence="8">Belongs to the MGMT family.</text>
</comment>
<evidence type="ECO:0000313" key="10">
    <source>
        <dbReference type="EMBL" id="ANN65176.1"/>
    </source>
</evidence>
<keyword evidence="2 8" id="KW-0963">Cytoplasm</keyword>
<dbReference type="PANTHER" id="PTHR10815:SF5">
    <property type="entry name" value="METHYLATED-DNA--PROTEIN-CYSTEINE METHYLTRANSFERASE"/>
    <property type="match status" value="1"/>
</dbReference>
<dbReference type="EMBL" id="CP016170">
    <property type="protein sequence ID" value="ANN65176.1"/>
    <property type="molecule type" value="Genomic_DNA"/>
</dbReference>
<dbReference type="SUPFAM" id="SSF53155">
    <property type="entry name" value="Methylated DNA-protein cysteine methyltransferase domain"/>
    <property type="match status" value="1"/>
</dbReference>
<comment type="subcellular location">
    <subcellularLocation>
        <location evidence="8">Cytoplasm</location>
    </subcellularLocation>
</comment>
<dbReference type="Gene3D" id="1.10.10.10">
    <property type="entry name" value="Winged helix-like DNA-binding domain superfamily/Winged helix DNA-binding domain"/>
    <property type="match status" value="1"/>
</dbReference>
<comment type="function">
    <text evidence="8">Involved in the cellular defense against the biological effects of O6-methylguanine (O6-MeG) and O4-methylthymine (O4-MeT) in DNA. Repairs the methylated nucleobase in DNA by stoichiometrically transferring the methyl group to a cysteine residue in the enzyme. This is a suicide reaction: the enzyme is irreversibly inactivated.</text>
</comment>
<evidence type="ECO:0000256" key="2">
    <source>
        <dbReference type="ARBA" id="ARBA00022490"/>
    </source>
</evidence>
<dbReference type="InterPro" id="IPR036631">
    <property type="entry name" value="MGMT_N_sf"/>
</dbReference>
<sequence length="232" mass="23703">MRLHAQGGALTGAWFLDQGDCPAGDEAAASTAGARIKAKARASIVAATASSPLAAASSQPAAAPLSGSATPLPAPAAPVAATGTPRLAAGLTLDGHPEDPILDRAELELAEYFAGKRRAFSLPMAPPGTPFQRRVWDALRDIPFGELQSYGALSQCCAQSAAVRAVAQAVGRNPISIFIPCHRIVGSDGSLTGFGGGLPRKQALLALEGHAYASASADAKKRDMDPRQGSLW</sequence>
<dbReference type="InterPro" id="IPR023546">
    <property type="entry name" value="MGMT"/>
</dbReference>
<feature type="domain" description="Methylated-DNA-[protein]-cysteine S-methyltransferase DNA binding" evidence="9">
    <location>
        <begin position="130"/>
        <end position="209"/>
    </location>
</feature>
<dbReference type="HAMAP" id="MF_00772">
    <property type="entry name" value="OGT"/>
    <property type="match status" value="1"/>
</dbReference>
<keyword evidence="4 8" id="KW-0808">Transferase</keyword>
<comment type="catalytic activity">
    <reaction evidence="7 8">
        <text>a 6-O-methyl-2'-deoxyguanosine in DNA + L-cysteinyl-[protein] = S-methyl-L-cysteinyl-[protein] + a 2'-deoxyguanosine in DNA</text>
        <dbReference type="Rhea" id="RHEA:24000"/>
        <dbReference type="Rhea" id="RHEA-COMP:10131"/>
        <dbReference type="Rhea" id="RHEA-COMP:10132"/>
        <dbReference type="Rhea" id="RHEA-COMP:11367"/>
        <dbReference type="Rhea" id="RHEA-COMP:11368"/>
        <dbReference type="ChEBI" id="CHEBI:29950"/>
        <dbReference type="ChEBI" id="CHEBI:82612"/>
        <dbReference type="ChEBI" id="CHEBI:85445"/>
        <dbReference type="ChEBI" id="CHEBI:85448"/>
        <dbReference type="EC" id="2.1.1.63"/>
    </reaction>
</comment>
<dbReference type="Pfam" id="PF01035">
    <property type="entry name" value="DNA_binding_1"/>
    <property type="match status" value="1"/>
</dbReference>
<protein>
    <recommendedName>
        <fullName evidence="8">Methylated-DNA--protein-cysteine methyltransferase</fullName>
        <ecNumber evidence="8">2.1.1.63</ecNumber>
    </recommendedName>
    <alternativeName>
        <fullName evidence="8">6-O-methylguanine-DNA methyltransferase</fullName>
        <shortName evidence="8">MGMT</shortName>
    </alternativeName>
    <alternativeName>
        <fullName evidence="8">O-6-methylguanine-DNA-alkyltransferase</fullName>
    </alternativeName>
</protein>
<evidence type="ECO:0000256" key="6">
    <source>
        <dbReference type="ARBA" id="ARBA00023204"/>
    </source>
</evidence>
<proteinExistence type="inferred from homology"/>
<evidence type="ECO:0000259" key="9">
    <source>
        <dbReference type="Pfam" id="PF01035"/>
    </source>
</evidence>
<evidence type="ECO:0000256" key="4">
    <source>
        <dbReference type="ARBA" id="ARBA00022679"/>
    </source>
</evidence>
<accession>A0ABM6CMQ0</accession>
<evidence type="ECO:0000313" key="11">
    <source>
        <dbReference type="Proteomes" id="UP000091897"/>
    </source>
</evidence>
<dbReference type="EC" id="2.1.1.63" evidence="8"/>
<feature type="active site" description="Nucleophile; methyl group acceptor" evidence="8">
    <location>
        <position position="181"/>
    </location>
</feature>
<evidence type="ECO:0000256" key="1">
    <source>
        <dbReference type="ARBA" id="ARBA00001286"/>
    </source>
</evidence>
<dbReference type="InterPro" id="IPR014048">
    <property type="entry name" value="MethylDNA_cys_MeTrfase_DNA-bd"/>
</dbReference>
<dbReference type="InterPro" id="IPR036217">
    <property type="entry name" value="MethylDNA_cys_MeTrfase_DNAb"/>
</dbReference>
<evidence type="ECO:0000256" key="5">
    <source>
        <dbReference type="ARBA" id="ARBA00022763"/>
    </source>
</evidence>
<evidence type="ECO:0000256" key="8">
    <source>
        <dbReference type="HAMAP-Rule" id="MF_00772"/>
    </source>
</evidence>
<comment type="catalytic activity">
    <reaction evidence="1 8">
        <text>a 4-O-methyl-thymidine in DNA + L-cysteinyl-[protein] = a thymidine in DNA + S-methyl-L-cysteinyl-[protein]</text>
        <dbReference type="Rhea" id="RHEA:53428"/>
        <dbReference type="Rhea" id="RHEA-COMP:10131"/>
        <dbReference type="Rhea" id="RHEA-COMP:10132"/>
        <dbReference type="Rhea" id="RHEA-COMP:13555"/>
        <dbReference type="Rhea" id="RHEA-COMP:13556"/>
        <dbReference type="ChEBI" id="CHEBI:29950"/>
        <dbReference type="ChEBI" id="CHEBI:82612"/>
        <dbReference type="ChEBI" id="CHEBI:137386"/>
        <dbReference type="ChEBI" id="CHEBI:137387"/>
        <dbReference type="EC" id="2.1.1.63"/>
    </reaction>
</comment>
<keyword evidence="11" id="KW-1185">Reference proteome</keyword>
<dbReference type="Proteomes" id="UP000091897">
    <property type="component" value="Chromosome"/>
</dbReference>
<name>A0ABM6CMQ0_9BORD</name>
<dbReference type="PANTHER" id="PTHR10815">
    <property type="entry name" value="METHYLATED-DNA--PROTEIN-CYSTEINE METHYLTRANSFERASE"/>
    <property type="match status" value="1"/>
</dbReference>
<dbReference type="CDD" id="cd06445">
    <property type="entry name" value="ATase"/>
    <property type="match status" value="1"/>
</dbReference>
<reference evidence="10 11" key="1">
    <citation type="submission" date="2016-06" db="EMBL/GenBank/DDBJ databases">
        <title>Complete genome sequences of Bordetella bronchialis and Bordetella flabilis.</title>
        <authorList>
            <person name="LiPuma J.J."/>
            <person name="Spilker T."/>
        </authorList>
    </citation>
    <scope>NUCLEOTIDE SEQUENCE [LARGE SCALE GENOMIC DNA]</scope>
    <source>
        <strain evidence="10 11">AU3182</strain>
    </source>
</reference>
<organism evidence="10 11">
    <name type="scientific">Bordetella bronchialis</name>
    <dbReference type="NCBI Taxonomy" id="463025"/>
    <lineage>
        <taxon>Bacteria</taxon>
        <taxon>Pseudomonadati</taxon>
        <taxon>Pseudomonadota</taxon>
        <taxon>Betaproteobacteria</taxon>
        <taxon>Burkholderiales</taxon>
        <taxon>Alcaligenaceae</taxon>
        <taxon>Bordetella</taxon>
    </lineage>
</organism>
<dbReference type="NCBIfam" id="TIGR00589">
    <property type="entry name" value="ogt"/>
    <property type="match status" value="1"/>
</dbReference>
<evidence type="ECO:0000256" key="7">
    <source>
        <dbReference type="ARBA" id="ARBA00049348"/>
    </source>
</evidence>
<keyword evidence="5 8" id="KW-0227">DNA damage</keyword>
<gene>
    <name evidence="10" type="ORF">BAU06_01600</name>
</gene>
<dbReference type="Gene3D" id="3.30.160.70">
    <property type="entry name" value="Methylated DNA-protein cysteine methyltransferase domain"/>
    <property type="match status" value="1"/>
</dbReference>
<dbReference type="InterPro" id="IPR036388">
    <property type="entry name" value="WH-like_DNA-bd_sf"/>
</dbReference>
<comment type="miscellaneous">
    <text evidence="8">This enzyme catalyzes only one turnover and therefore is not strictly catalytic. According to one definition, an enzyme is a biocatalyst that acts repeatedly and over many reaction cycles.</text>
</comment>
<dbReference type="InterPro" id="IPR001497">
    <property type="entry name" value="MethylDNA_cys_MeTrfase_AS"/>
</dbReference>
<dbReference type="SUPFAM" id="SSF46767">
    <property type="entry name" value="Methylated DNA-protein cysteine methyltransferase, C-terminal domain"/>
    <property type="match status" value="1"/>
</dbReference>
<keyword evidence="6 8" id="KW-0234">DNA repair</keyword>
<keyword evidence="3 8" id="KW-0489">Methyltransferase</keyword>
<dbReference type="PROSITE" id="PS00374">
    <property type="entry name" value="MGMT"/>
    <property type="match status" value="1"/>
</dbReference>
<evidence type="ECO:0000256" key="3">
    <source>
        <dbReference type="ARBA" id="ARBA00022603"/>
    </source>
</evidence>